<dbReference type="OrthoDB" id="10003767at2759"/>
<organism evidence="1 2">
    <name type="scientific">Fusarium piperis</name>
    <dbReference type="NCBI Taxonomy" id="1435070"/>
    <lineage>
        <taxon>Eukaryota</taxon>
        <taxon>Fungi</taxon>
        <taxon>Dikarya</taxon>
        <taxon>Ascomycota</taxon>
        <taxon>Pezizomycotina</taxon>
        <taxon>Sordariomycetes</taxon>
        <taxon>Hypocreomycetidae</taxon>
        <taxon>Hypocreales</taxon>
        <taxon>Nectriaceae</taxon>
        <taxon>Fusarium</taxon>
        <taxon>Fusarium solani species complex</taxon>
    </lineage>
</organism>
<dbReference type="Proteomes" id="UP001140502">
    <property type="component" value="Unassembled WGS sequence"/>
</dbReference>
<sequence length="286" mass="33981">MDHIQGTPLNALSFRREVRWASDLTHRSPDLTRVYDQLADIYIQLRGLEFPEIGSLGMPTSDSPVIAIRHRPLPVEVALQEVERLNPTTFFPKDKTFTTDREYIKALVGLSHNRLTRAQDPDLDTVEVASEVVLAHDEFYKHMLTAWLRRTRTKMEYFCESIARRSRQHWPQSPLEEEWRDRREPHCALVLALLYPDAIYQIYWKFLVYDFYSPPYSYEIAQERFAAFLERPGISDFLSRRVADQKRHDEKYELYVREHGKPQDCRCFGCDQQRRSFEILQELPRL</sequence>
<evidence type="ECO:0000313" key="1">
    <source>
        <dbReference type="EMBL" id="KAJ4323111.1"/>
    </source>
</evidence>
<evidence type="ECO:0000313" key="2">
    <source>
        <dbReference type="Proteomes" id="UP001140502"/>
    </source>
</evidence>
<reference evidence="1" key="1">
    <citation type="submission" date="2022-10" db="EMBL/GenBank/DDBJ databases">
        <title>Tapping the CABI collections for fungal endophytes: first genome assemblies for Collariella, Neodidymelliopsis, Ascochyta clinopodiicola, Didymella pomorum, Didymosphaeria variabile, Neocosmospora piperis and Neocucurbitaria cava.</title>
        <authorList>
            <person name="Hill R."/>
        </authorList>
    </citation>
    <scope>NUCLEOTIDE SEQUENCE</scope>
    <source>
        <strain evidence="1">IMI 366586</strain>
    </source>
</reference>
<gene>
    <name evidence="1" type="ORF">N0V84_004511</name>
</gene>
<dbReference type="AlphaFoldDB" id="A0A9W8WFW3"/>
<comment type="caution">
    <text evidence="1">The sequence shown here is derived from an EMBL/GenBank/DDBJ whole genome shotgun (WGS) entry which is preliminary data.</text>
</comment>
<proteinExistence type="predicted"/>
<dbReference type="EMBL" id="JAPEUR010000074">
    <property type="protein sequence ID" value="KAJ4323111.1"/>
    <property type="molecule type" value="Genomic_DNA"/>
</dbReference>
<protein>
    <submittedName>
        <fullName evidence="1">Uncharacterized protein</fullName>
    </submittedName>
</protein>
<keyword evidence="2" id="KW-1185">Reference proteome</keyword>
<name>A0A9W8WFW3_9HYPO</name>
<accession>A0A9W8WFW3</accession>